<proteinExistence type="predicted"/>
<dbReference type="InterPro" id="IPR011051">
    <property type="entry name" value="RmlC_Cupin_sf"/>
</dbReference>
<dbReference type="SMART" id="SM00342">
    <property type="entry name" value="HTH_ARAC"/>
    <property type="match status" value="1"/>
</dbReference>
<dbReference type="EMBL" id="VRUR01000001">
    <property type="protein sequence ID" value="TXN36802.1"/>
    <property type="molecule type" value="Genomic_DNA"/>
</dbReference>
<dbReference type="Proteomes" id="UP000321456">
    <property type="component" value="Unassembled WGS sequence"/>
</dbReference>
<keyword evidence="3" id="KW-0804">Transcription</keyword>
<accession>A0A5C8V511</accession>
<feature type="domain" description="HTH araC/xylS-type" evidence="4">
    <location>
        <begin position="183"/>
        <end position="281"/>
    </location>
</feature>
<dbReference type="Gene3D" id="2.60.120.10">
    <property type="entry name" value="Jelly Rolls"/>
    <property type="match status" value="1"/>
</dbReference>
<dbReference type="InterPro" id="IPR014710">
    <property type="entry name" value="RmlC-like_jellyroll"/>
</dbReference>
<organism evidence="5 6">
    <name type="scientific">Flagellimonas hymeniacidonis</name>
    <dbReference type="NCBI Taxonomy" id="2603628"/>
    <lineage>
        <taxon>Bacteria</taxon>
        <taxon>Pseudomonadati</taxon>
        <taxon>Bacteroidota</taxon>
        <taxon>Flavobacteriia</taxon>
        <taxon>Flavobacteriales</taxon>
        <taxon>Flavobacteriaceae</taxon>
        <taxon>Flagellimonas</taxon>
    </lineage>
</organism>
<evidence type="ECO:0000313" key="5">
    <source>
        <dbReference type="EMBL" id="TXN36802.1"/>
    </source>
</evidence>
<keyword evidence="1" id="KW-0805">Transcription regulation</keyword>
<gene>
    <name evidence="5" type="ORF">FVB32_00515</name>
</gene>
<dbReference type="SUPFAM" id="SSF51182">
    <property type="entry name" value="RmlC-like cupins"/>
    <property type="match status" value="1"/>
</dbReference>
<dbReference type="RefSeq" id="WP_147740636.1">
    <property type="nucleotide sequence ID" value="NZ_VRUR01000001.1"/>
</dbReference>
<dbReference type="Pfam" id="PF12833">
    <property type="entry name" value="HTH_18"/>
    <property type="match status" value="1"/>
</dbReference>
<sequence>MKPMLEAINVNTNSSLKVETYNSTTNCESAGWHIHPEYELVCIKNGSGLLNIGSEKRHYGNGVLVFLGGDIPHADFGNKDNEDNLEVVIQFKKEFLEDKLKVFPELIKIKELIEKSRQVLIFDEHTKESLWPLFKRFDKMDNQGKLVNLLSILDQLSKHGVYERLFDTISISNYKKNEIRRLEETFEYVNNNFHKNISIQEIATRLGFTPNSFCRFFKKMTHQTFISFVNEFRIAKAVEFFNENNTVIAEVMYKSGFNDPSYFTRQFKKYQDTTPSSYLKSKYSDQLKG</sequence>
<dbReference type="AlphaFoldDB" id="A0A5C8V511"/>
<reference evidence="5 6" key="1">
    <citation type="submission" date="2019-08" db="EMBL/GenBank/DDBJ databases">
        <title>Professor.</title>
        <authorList>
            <person name="Park J.S."/>
        </authorList>
    </citation>
    <scope>NUCLEOTIDE SEQUENCE [LARGE SCALE GENOMIC DNA]</scope>
    <source>
        <strain evidence="5 6">176CP5-101</strain>
    </source>
</reference>
<evidence type="ECO:0000259" key="4">
    <source>
        <dbReference type="PROSITE" id="PS01124"/>
    </source>
</evidence>
<dbReference type="GO" id="GO:0003700">
    <property type="term" value="F:DNA-binding transcription factor activity"/>
    <property type="evidence" value="ECO:0007669"/>
    <property type="project" value="InterPro"/>
</dbReference>
<dbReference type="Gene3D" id="1.10.10.60">
    <property type="entry name" value="Homeodomain-like"/>
    <property type="match status" value="2"/>
</dbReference>
<evidence type="ECO:0000313" key="6">
    <source>
        <dbReference type="Proteomes" id="UP000321456"/>
    </source>
</evidence>
<dbReference type="InterPro" id="IPR018060">
    <property type="entry name" value="HTH_AraC"/>
</dbReference>
<dbReference type="PRINTS" id="PR00032">
    <property type="entry name" value="HTHARAC"/>
</dbReference>
<name>A0A5C8V511_9FLAO</name>
<dbReference type="InterPro" id="IPR020449">
    <property type="entry name" value="Tscrpt_reg_AraC-type_HTH"/>
</dbReference>
<dbReference type="PANTHER" id="PTHR43280:SF27">
    <property type="entry name" value="TRANSCRIPTIONAL REGULATOR MTLR"/>
    <property type="match status" value="1"/>
</dbReference>
<evidence type="ECO:0000256" key="1">
    <source>
        <dbReference type="ARBA" id="ARBA00023015"/>
    </source>
</evidence>
<protein>
    <submittedName>
        <fullName evidence="5">Helix-turn-helix transcriptional regulator</fullName>
    </submittedName>
</protein>
<comment type="caution">
    <text evidence="5">The sequence shown here is derived from an EMBL/GenBank/DDBJ whole genome shotgun (WGS) entry which is preliminary data.</text>
</comment>
<dbReference type="PROSITE" id="PS01124">
    <property type="entry name" value="HTH_ARAC_FAMILY_2"/>
    <property type="match status" value="1"/>
</dbReference>
<evidence type="ECO:0000256" key="3">
    <source>
        <dbReference type="ARBA" id="ARBA00023163"/>
    </source>
</evidence>
<keyword evidence="2" id="KW-0238">DNA-binding</keyword>
<dbReference type="PANTHER" id="PTHR43280">
    <property type="entry name" value="ARAC-FAMILY TRANSCRIPTIONAL REGULATOR"/>
    <property type="match status" value="1"/>
</dbReference>
<keyword evidence="6" id="KW-1185">Reference proteome</keyword>
<dbReference type="SUPFAM" id="SSF46689">
    <property type="entry name" value="Homeodomain-like"/>
    <property type="match status" value="2"/>
</dbReference>
<dbReference type="GO" id="GO:0043565">
    <property type="term" value="F:sequence-specific DNA binding"/>
    <property type="evidence" value="ECO:0007669"/>
    <property type="project" value="InterPro"/>
</dbReference>
<evidence type="ECO:0000256" key="2">
    <source>
        <dbReference type="ARBA" id="ARBA00023125"/>
    </source>
</evidence>
<dbReference type="InterPro" id="IPR009057">
    <property type="entry name" value="Homeodomain-like_sf"/>
</dbReference>